<keyword evidence="7" id="KW-1185">Reference proteome</keyword>
<dbReference type="FunFam" id="3.20.20.70:FF:000047">
    <property type="entry name" value="3-dehydroquinate dehydratase"/>
    <property type="match status" value="1"/>
</dbReference>
<accession>A0A1C4AD79</accession>
<dbReference type="Gene3D" id="3.20.20.70">
    <property type="entry name" value="Aldolase class I"/>
    <property type="match status" value="1"/>
</dbReference>
<dbReference type="InterPro" id="IPR001381">
    <property type="entry name" value="DHquinase_I"/>
</dbReference>
<dbReference type="GO" id="GO:0009073">
    <property type="term" value="P:aromatic amino acid family biosynthetic process"/>
    <property type="evidence" value="ECO:0007669"/>
    <property type="project" value="UniProtKB-KW"/>
</dbReference>
<proteinExistence type="inferred from homology"/>
<dbReference type="HAMAP" id="MF_00214">
    <property type="entry name" value="AroD"/>
    <property type="match status" value="1"/>
</dbReference>
<dbReference type="UniPathway" id="UPA00053">
    <property type="reaction ID" value="UER00086"/>
</dbReference>
<dbReference type="InterPro" id="IPR050146">
    <property type="entry name" value="Type-I_3-dehydroquinase"/>
</dbReference>
<reference evidence="7" key="1">
    <citation type="submission" date="2016-08" db="EMBL/GenBank/DDBJ databases">
        <authorList>
            <person name="Varghese N."/>
            <person name="Submissions Spin"/>
        </authorList>
    </citation>
    <scope>NUCLEOTIDE SEQUENCE [LARGE SCALE GENOMIC DNA]</scope>
    <source>
        <strain evidence="7">R-53094</strain>
    </source>
</reference>
<sequence>MVRLKIGEAVASSERPLIAAPITASTWQQVLQEADILSHSAIDVVEWRIDYLTRLNELTVDHIRQVRQTVMKPVIFTWRTLAEGGNKQYHADMYERIYLNALAAGVAALDIEIDLLKDQKALLKQVPTNVQIIGSKHYFDRTPHNLVQALNNMLMLPTDIVKLAVMPQSTSDVDYLLVSTKQVANDAAKPLITMAMGEMGMPSRILGYQFGSQLTFATVTGSSAPGQVTVSALLQKWGSNHDVQ</sequence>
<comment type="pathway">
    <text evidence="5">Metabolic intermediate biosynthesis; chorismate biosynthesis; chorismate from D-erythrose 4-phosphate and phosphoenolpyruvate: step 3/7.</text>
</comment>
<comment type="caution">
    <text evidence="5">Lacks conserved residue(s) required for the propagation of feature annotation.</text>
</comment>
<feature type="active site" description="Schiff-base intermediate with substrate" evidence="5">
    <location>
        <position position="162"/>
    </location>
</feature>
<comment type="function">
    <text evidence="5">Involved in the third step of the chorismate pathway, which leads to the biosynthesis of aromatic amino acids. Catalyzes the cis-dehydration of 3-dehydroquinate (DHQ) and introduces the first double bond of the aromatic ring to yield 3-dehydroshikimate.</text>
</comment>
<dbReference type="GO" id="GO:0009423">
    <property type="term" value="P:chorismate biosynthetic process"/>
    <property type="evidence" value="ECO:0007669"/>
    <property type="project" value="UniProtKB-UniRule"/>
</dbReference>
<feature type="active site" description="Proton donor/acceptor" evidence="5">
    <location>
        <position position="137"/>
    </location>
</feature>
<dbReference type="GO" id="GO:0008652">
    <property type="term" value="P:amino acid biosynthetic process"/>
    <property type="evidence" value="ECO:0007669"/>
    <property type="project" value="UniProtKB-KW"/>
</dbReference>
<dbReference type="RefSeq" id="WP_092462293.1">
    <property type="nucleotide sequence ID" value="NZ_BJEE01000005.1"/>
</dbReference>
<evidence type="ECO:0000313" key="6">
    <source>
        <dbReference type="EMBL" id="SCB92632.1"/>
    </source>
</evidence>
<feature type="binding site" evidence="5">
    <location>
        <begin position="46"/>
        <end position="48"/>
    </location>
    <ligand>
        <name>3-dehydroquinate</name>
        <dbReference type="ChEBI" id="CHEBI:32364"/>
    </ligand>
</feature>
<organism evidence="6 7">
    <name type="scientific">Weissella bombi</name>
    <dbReference type="NCBI Taxonomy" id="1505725"/>
    <lineage>
        <taxon>Bacteria</taxon>
        <taxon>Bacillati</taxon>
        <taxon>Bacillota</taxon>
        <taxon>Bacilli</taxon>
        <taxon>Lactobacillales</taxon>
        <taxon>Lactobacillaceae</taxon>
        <taxon>Weissella</taxon>
    </lineage>
</organism>
<feature type="binding site" evidence="5">
    <location>
        <position position="227"/>
    </location>
    <ligand>
        <name>3-dehydroquinate</name>
        <dbReference type="ChEBI" id="CHEBI:32364"/>
    </ligand>
</feature>
<dbReference type="Pfam" id="PF01487">
    <property type="entry name" value="DHquinase_I"/>
    <property type="match status" value="1"/>
</dbReference>
<keyword evidence="4 5" id="KW-0704">Schiff base</keyword>
<protein>
    <recommendedName>
        <fullName evidence="5">3-dehydroquinate dehydratase</fullName>
        <shortName evidence="5">3-dehydroquinase</shortName>
        <ecNumber evidence="5">4.2.1.10</ecNumber>
    </recommendedName>
    <alternativeName>
        <fullName evidence="5">Type I DHQase</fullName>
    </alternativeName>
    <alternativeName>
        <fullName evidence="5">Type I dehydroquinase</fullName>
        <shortName evidence="5">DHQ1</shortName>
    </alternativeName>
</protein>
<dbReference type="Proteomes" id="UP000199268">
    <property type="component" value="Unassembled WGS sequence"/>
</dbReference>
<dbReference type="NCBIfam" id="TIGR01093">
    <property type="entry name" value="aroD"/>
    <property type="match status" value="1"/>
</dbReference>
<dbReference type="InterPro" id="IPR013785">
    <property type="entry name" value="Aldolase_TIM"/>
</dbReference>
<evidence type="ECO:0000256" key="3">
    <source>
        <dbReference type="ARBA" id="ARBA00023239"/>
    </source>
</evidence>
<evidence type="ECO:0000256" key="2">
    <source>
        <dbReference type="ARBA" id="ARBA00023141"/>
    </source>
</evidence>
<keyword evidence="3 5" id="KW-0456">Lyase</keyword>
<dbReference type="EC" id="4.2.1.10" evidence="5"/>
<evidence type="ECO:0000256" key="5">
    <source>
        <dbReference type="HAMAP-Rule" id="MF_00214"/>
    </source>
</evidence>
<dbReference type="OrthoDB" id="9813659at2"/>
<dbReference type="STRING" id="1505725.GA0061074_10525"/>
<gene>
    <name evidence="5" type="primary">aroD</name>
    <name evidence="6" type="ORF">GA0061074_10525</name>
</gene>
<comment type="subunit">
    <text evidence="5">Homodimer.</text>
</comment>
<dbReference type="PANTHER" id="PTHR43699">
    <property type="entry name" value="3-DEHYDROQUINATE DEHYDRATASE"/>
    <property type="match status" value="1"/>
</dbReference>
<keyword evidence="5" id="KW-0028">Amino-acid biosynthesis</keyword>
<comment type="catalytic activity">
    <reaction evidence="1 5">
        <text>3-dehydroquinate = 3-dehydroshikimate + H2O</text>
        <dbReference type="Rhea" id="RHEA:21096"/>
        <dbReference type="ChEBI" id="CHEBI:15377"/>
        <dbReference type="ChEBI" id="CHEBI:16630"/>
        <dbReference type="ChEBI" id="CHEBI:32364"/>
        <dbReference type="EC" id="4.2.1.10"/>
    </reaction>
</comment>
<feature type="binding site" evidence="5">
    <location>
        <position position="79"/>
    </location>
    <ligand>
        <name>3-dehydroquinate</name>
        <dbReference type="ChEBI" id="CHEBI:32364"/>
    </ligand>
</feature>
<evidence type="ECO:0000256" key="1">
    <source>
        <dbReference type="ARBA" id="ARBA00001864"/>
    </source>
</evidence>
<dbReference type="AlphaFoldDB" id="A0A1C4AD79"/>
<evidence type="ECO:0000313" key="7">
    <source>
        <dbReference type="Proteomes" id="UP000199268"/>
    </source>
</evidence>
<dbReference type="GO" id="GO:0046279">
    <property type="term" value="P:3,4-dihydroxybenzoate biosynthetic process"/>
    <property type="evidence" value="ECO:0007669"/>
    <property type="project" value="UniProtKB-ARBA"/>
</dbReference>
<feature type="binding site" evidence="5">
    <location>
        <position position="223"/>
    </location>
    <ligand>
        <name>3-dehydroquinate</name>
        <dbReference type="ChEBI" id="CHEBI:32364"/>
    </ligand>
</feature>
<keyword evidence="2 5" id="KW-0057">Aromatic amino acid biosynthesis</keyword>
<comment type="similarity">
    <text evidence="5">Belongs to the type-I 3-dehydroquinase family.</text>
</comment>
<dbReference type="GO" id="GO:0003855">
    <property type="term" value="F:3-dehydroquinate dehydratase activity"/>
    <property type="evidence" value="ECO:0007669"/>
    <property type="project" value="UniProtKB-UniRule"/>
</dbReference>
<dbReference type="EMBL" id="FMAO01000005">
    <property type="protein sequence ID" value="SCB92632.1"/>
    <property type="molecule type" value="Genomic_DNA"/>
</dbReference>
<name>A0A1C4AD79_9LACO</name>
<feature type="binding site" evidence="5">
    <location>
        <position position="204"/>
    </location>
    <ligand>
        <name>3-dehydroquinate</name>
        <dbReference type="ChEBI" id="CHEBI:32364"/>
    </ligand>
</feature>
<dbReference type="CDD" id="cd00502">
    <property type="entry name" value="DHQase_I"/>
    <property type="match status" value="1"/>
</dbReference>
<evidence type="ECO:0000256" key="4">
    <source>
        <dbReference type="ARBA" id="ARBA00023270"/>
    </source>
</evidence>
<dbReference type="PANTHER" id="PTHR43699:SF1">
    <property type="entry name" value="3-DEHYDROQUINATE DEHYDRATASE"/>
    <property type="match status" value="1"/>
</dbReference>
<dbReference type="SUPFAM" id="SSF51569">
    <property type="entry name" value="Aldolase"/>
    <property type="match status" value="1"/>
</dbReference>